<organism evidence="6 7">
    <name type="scientific">Gordonia phosphorivorans</name>
    <dbReference type="NCBI Taxonomy" id="1056982"/>
    <lineage>
        <taxon>Bacteria</taxon>
        <taxon>Bacillati</taxon>
        <taxon>Actinomycetota</taxon>
        <taxon>Actinomycetes</taxon>
        <taxon>Mycobacteriales</taxon>
        <taxon>Gordoniaceae</taxon>
        <taxon>Gordonia</taxon>
    </lineage>
</organism>
<evidence type="ECO:0000259" key="5">
    <source>
        <dbReference type="Pfam" id="PF26580"/>
    </source>
</evidence>
<keyword evidence="4" id="KW-0472">Membrane</keyword>
<name>A0ABV6H664_9ACTN</name>
<feature type="domain" description="Low molecular weight antigen MTB12-like C-terminal" evidence="5">
    <location>
        <begin position="172"/>
        <end position="270"/>
    </location>
</feature>
<dbReference type="EMBL" id="JBHLWV010000015">
    <property type="protein sequence ID" value="MFC0314373.1"/>
    <property type="molecule type" value="Genomic_DNA"/>
</dbReference>
<dbReference type="RefSeq" id="WP_382362093.1">
    <property type="nucleotide sequence ID" value="NZ_JBHLWV010000015.1"/>
</dbReference>
<keyword evidence="1" id="KW-0732">Signal</keyword>
<evidence type="ECO:0000313" key="6">
    <source>
        <dbReference type="EMBL" id="MFC0314373.1"/>
    </source>
</evidence>
<reference evidence="6 7" key="1">
    <citation type="submission" date="2024-09" db="EMBL/GenBank/DDBJ databases">
        <authorList>
            <person name="Sun Q."/>
            <person name="Mori K."/>
        </authorList>
    </citation>
    <scope>NUCLEOTIDE SEQUENCE [LARGE SCALE GENOMIC DNA]</scope>
    <source>
        <strain evidence="6 7">CCM 7957</strain>
    </source>
</reference>
<sequence length="273" mass="26817">MESANEDIQYGVDEYGVDGDGADGDGAGGTESAGSEVEAGAARSRRGRGVDWPTVLAAGGVSAIVSAIVLAIGLVGLLLTDVGQRSEVAATTPTVVNLGAATAPVAAPQVAAPTVLESSTAAAPDTAAAGEGPAGAGPTASDAGTPAASAPAAAGGPTAPTLGGFQSDMAVLGGGASTAEKAKLLEGGTAAVTPVNNQFRLAEQFRGVGVGYSLVGPVTQNANTATARFKLTAPGYAPTYSTLRWVWADGRWKLSNKSVCELAAYSQTPCNLR</sequence>
<keyword evidence="7" id="KW-1185">Reference proteome</keyword>
<comment type="similarity">
    <text evidence="2">Belongs to the MTB12 family.</text>
</comment>
<evidence type="ECO:0000256" key="2">
    <source>
        <dbReference type="ARBA" id="ARBA00093774"/>
    </source>
</evidence>
<feature type="region of interest" description="Disordered" evidence="3">
    <location>
        <begin position="1"/>
        <end position="45"/>
    </location>
</feature>
<evidence type="ECO:0000256" key="1">
    <source>
        <dbReference type="ARBA" id="ARBA00022729"/>
    </source>
</evidence>
<comment type="caution">
    <text evidence="6">The sequence shown here is derived from an EMBL/GenBank/DDBJ whole genome shotgun (WGS) entry which is preliminary data.</text>
</comment>
<keyword evidence="4" id="KW-0812">Transmembrane</keyword>
<feature type="transmembrane region" description="Helical" evidence="4">
    <location>
        <begin position="55"/>
        <end position="79"/>
    </location>
</feature>
<feature type="region of interest" description="Disordered" evidence="3">
    <location>
        <begin position="122"/>
        <end position="159"/>
    </location>
</feature>
<proteinExistence type="inferred from homology"/>
<keyword evidence="4" id="KW-1133">Transmembrane helix</keyword>
<dbReference type="InterPro" id="IPR058644">
    <property type="entry name" value="Mtb12-like_C"/>
</dbReference>
<feature type="compositionally biased region" description="Low complexity" evidence="3">
    <location>
        <begin position="32"/>
        <end position="42"/>
    </location>
</feature>
<protein>
    <recommendedName>
        <fullName evidence="5">Low molecular weight antigen MTB12-like C-terminal domain-containing protein</fullName>
    </recommendedName>
</protein>
<evidence type="ECO:0000256" key="3">
    <source>
        <dbReference type="SAM" id="MobiDB-lite"/>
    </source>
</evidence>
<gene>
    <name evidence="6" type="ORF">ACFFJD_05830</name>
</gene>
<dbReference type="Proteomes" id="UP001589783">
    <property type="component" value="Unassembled WGS sequence"/>
</dbReference>
<dbReference type="Pfam" id="PF26580">
    <property type="entry name" value="Mtb12_C"/>
    <property type="match status" value="1"/>
</dbReference>
<evidence type="ECO:0000313" key="7">
    <source>
        <dbReference type="Proteomes" id="UP001589783"/>
    </source>
</evidence>
<evidence type="ECO:0000256" key="4">
    <source>
        <dbReference type="SAM" id="Phobius"/>
    </source>
</evidence>
<accession>A0ABV6H664</accession>